<evidence type="ECO:0008006" key="5">
    <source>
        <dbReference type="Google" id="ProtNLM"/>
    </source>
</evidence>
<dbReference type="InterPro" id="IPR008964">
    <property type="entry name" value="Invasin/intimin_cell_adhesion"/>
</dbReference>
<feature type="chain" id="PRO_5022000144" description="Bacterial Ig-like domain (Group 2)" evidence="2">
    <location>
        <begin position="30"/>
        <end position="1502"/>
    </location>
</feature>
<keyword evidence="2" id="KW-0732">Signal</keyword>
<dbReference type="Gene3D" id="2.60.40.1080">
    <property type="match status" value="1"/>
</dbReference>
<keyword evidence="4" id="KW-1185">Reference proteome</keyword>
<gene>
    <name evidence="3" type="ORF">RSSSTS7063_02943</name>
</gene>
<evidence type="ECO:0000313" key="4">
    <source>
        <dbReference type="Proteomes" id="UP000408482"/>
    </source>
</evidence>
<organism evidence="3 4">
    <name type="scientific">Blautia luti</name>
    <dbReference type="NCBI Taxonomy" id="89014"/>
    <lineage>
        <taxon>Bacteria</taxon>
        <taxon>Bacillati</taxon>
        <taxon>Bacillota</taxon>
        <taxon>Clostridia</taxon>
        <taxon>Lachnospirales</taxon>
        <taxon>Lachnospiraceae</taxon>
        <taxon>Blautia</taxon>
    </lineage>
</organism>
<dbReference type="Gene3D" id="1.20.1270.70">
    <property type="entry name" value="Designed single chain three-helix bundle"/>
    <property type="match status" value="1"/>
</dbReference>
<dbReference type="Proteomes" id="UP000408482">
    <property type="component" value="Unassembled WGS sequence"/>
</dbReference>
<sequence>MRRKNLWLRLSSCTMAALIATTSIVPVSAAEVEFQDEASAEVAETPETAEAPEEDAAAEKVQEAAGDEAEAEDVTLATGENAEQTETEDAAEAELSIEDGFSDGESDGALVQESPAAELTGTVQTGFGAANTNLEKGTYKVTISMMKADDTTAASMANSCIAGKGTLAVAEDGSAKLTVPIQAITMMGQTVYATDWKVYKGAVGTEATAAEYTTDKDGNVNSITFAIPDKAQDGVYVTMTMAAGRTQDAFLKADYANAEKDAAAVDTSALEATIAQADALDEMAYTKASWDGNKDAIDAAKTAAKAALEKKESQEAVDAANTALADVVSKLEAAGDPAELLALLDQAKAMVETDYTVESVQQWWKNLQTSITNAETAIDGRETEKVLASKKSFLNTPIGRLVKAYDTTVLLQKLTEAEALKEEDYTEDSWKEAGLAAVIQRAKDVIDNRGSKDEVKGAANELETAMDKLIAVSMEVTVGRGDFVKKLTPGTYSLPINLLNAGHIDATQQYTTKDYMKHTSMASGCFTGDATLVIHEDGTATLTTGLGAVTSDALGSAQSGGADDWSIYENTQDFLNGTANSAKGARYKAHVDKLGILGGKRKPTKISFTVPDLKQNVVATRMHIEIMGVYQDACIGFDWNNVKKVSDDTSATSTVEKTYEIAPDVQTQLENMKAGSTVKLDADVTLSDDLIIRGGTLDLNGHALNQADNLIRIKGDVTIIDSSTEKTGKLTREKYVSNTNSSASITVEKGSLSAEGVTIDGQIGNAMSYNSLNYLAGLPRVAVSLKNCALVNTLQAVGNTTSNNNVYFSNMSNGIDVTVDNCTSDKGMEVSSCVGEKVSVTNSTLWSYSQYSNEGGAATFTGNTVSGSVTIKADELTVRADKISNGITFSGNGDVTLENMDVSTNDSRGAAVKSYGTGTVTIKSGVYTSEGKRGYAINSSGAPVVIEGGYFKSANKLVNNNSYKTPANKKLGEVTEGDYAGYYTLVDDLDGTVADPVATIYNADGSEAEKLGEDKADLIVSFAGEGQTVKLNKDISTSSETNYKNMTLDLNGHTLTLAQGMVSFSGTCRVIDSSADKSGKLVANGWAFTSQQNFDSGLILDNVTCETPVLQYVSIGKLYVINGTKIIGTTVINPAIGSGAAYVQDSTWTFGAQDEDGNAVDGQALLENTVRAAQYTITKNEDGSFSVASTDFGKNMRAFEALDASAYTKASYKAAKDLYDTLDGTIDEDITEEQIKAFNDAVTALQPVATETSINALKSAITAAKKLKAADYTAASYKTYKAAITAAETVLNGEDFSDTEVTAATKALTDAKAKLVKLKTQSITVSVKNTKNVVSKKYGDKAFSLGAKAKTTLTYKSSNTKIATVDSKGKVTIKAAGSKKITINAKATSTYKAATAKVLTIKIAKKAPTIKTKIGTKNLSYNTLKKRAQVFTLGTSVNSKGTLTYKKLSGSSAVSVNSKTGKLTVKKGLKKGTYRVKVQIKSAAKGNYTAGSRTVTVTVRVK</sequence>
<accession>A0A564VTT1</accession>
<dbReference type="RefSeq" id="WP_144093480.1">
    <property type="nucleotide sequence ID" value="NZ_CABHNW010000056.1"/>
</dbReference>
<reference evidence="3 4" key="1">
    <citation type="submission" date="2019-07" db="EMBL/GenBank/DDBJ databases">
        <authorList>
            <person name="Hibberd C M."/>
            <person name="Gehrig L. J."/>
            <person name="Chang H.-W."/>
            <person name="Venkatesh S."/>
        </authorList>
    </citation>
    <scope>NUCLEOTIDE SEQUENCE [LARGE SCALE GENOMIC DNA]</scope>
    <source>
        <strain evidence="3">Blautia_luti_SSTS_Bg7063</strain>
    </source>
</reference>
<name>A0A564VTT1_9FIRM</name>
<dbReference type="Gene3D" id="1.20.1270.90">
    <property type="entry name" value="AF1782-like"/>
    <property type="match status" value="2"/>
</dbReference>
<dbReference type="Pfam" id="PF07554">
    <property type="entry name" value="FIVAR"/>
    <property type="match status" value="2"/>
</dbReference>
<feature type="compositionally biased region" description="Acidic residues" evidence="1">
    <location>
        <begin position="83"/>
        <end position="92"/>
    </location>
</feature>
<evidence type="ECO:0000256" key="2">
    <source>
        <dbReference type="SAM" id="SignalP"/>
    </source>
</evidence>
<feature type="compositionally biased region" description="Low complexity" evidence="1">
    <location>
        <begin position="40"/>
        <end position="49"/>
    </location>
</feature>
<feature type="signal peptide" evidence="2">
    <location>
        <begin position="1"/>
        <end position="29"/>
    </location>
</feature>
<dbReference type="SUPFAM" id="SSF49373">
    <property type="entry name" value="Invasin/intimin cell-adhesion fragments"/>
    <property type="match status" value="1"/>
</dbReference>
<evidence type="ECO:0000256" key="1">
    <source>
        <dbReference type="SAM" id="MobiDB-lite"/>
    </source>
</evidence>
<feature type="region of interest" description="Disordered" evidence="1">
    <location>
        <begin position="36"/>
        <end position="92"/>
    </location>
</feature>
<dbReference type="EMBL" id="CABHNW010000056">
    <property type="protein sequence ID" value="VUX35935.1"/>
    <property type="molecule type" value="Genomic_DNA"/>
</dbReference>
<proteinExistence type="predicted"/>
<evidence type="ECO:0000313" key="3">
    <source>
        <dbReference type="EMBL" id="VUX35935.1"/>
    </source>
</evidence>
<protein>
    <recommendedName>
        <fullName evidence="5">Bacterial Ig-like domain (Group 2)</fullName>
    </recommendedName>
</protein>